<evidence type="ECO:0000256" key="3">
    <source>
        <dbReference type="ARBA" id="ARBA00010617"/>
    </source>
</evidence>
<comment type="caution">
    <text evidence="11">The sequence shown here is derived from an EMBL/GenBank/DDBJ whole genome shotgun (WGS) entry which is preliminary data.</text>
</comment>
<reference evidence="11" key="1">
    <citation type="submission" date="2022-08" db="EMBL/GenBank/DDBJ databases">
        <authorList>
            <consortium name="DOE Joint Genome Institute"/>
            <person name="Min B."/>
            <person name="Sierra-Patev S."/>
            <person name="Naranjo-Ortiz M."/>
            <person name="Looney B."/>
            <person name="Konkel Z."/>
            <person name="Slot J.C."/>
            <person name="Sakamoto Y."/>
            <person name="Steenwyk J.L."/>
            <person name="Rokas A."/>
            <person name="Carro J."/>
            <person name="Camarero S."/>
            <person name="Ferreira P."/>
            <person name="Molpeceres G."/>
            <person name="Ruiz-duenas F.J."/>
            <person name="Serrano A."/>
            <person name="Henrissat B."/>
            <person name="Drula E."/>
            <person name="Hughes K.W."/>
            <person name="Mata J.L."/>
            <person name="Ishikawa N.K."/>
            <person name="Vargas-Isla R."/>
            <person name="Ushijima S."/>
            <person name="Smith C.A."/>
            <person name="Ahrendt S."/>
            <person name="Andreopoulos W."/>
            <person name="He G."/>
            <person name="LaButti K."/>
            <person name="Lipzen A."/>
            <person name="Ng V."/>
            <person name="Riley R."/>
            <person name="Sandor L."/>
            <person name="Barry K."/>
            <person name="Martinez A.T."/>
            <person name="Xiao Y."/>
            <person name="Gibbons J.G."/>
            <person name="Terashima K."/>
            <person name="Hibbett D.S."/>
            <person name="Grigoriev I.V."/>
        </authorList>
    </citation>
    <scope>NUCLEOTIDE SEQUENCE</scope>
    <source>
        <strain evidence="11">ET3784</strain>
    </source>
</reference>
<dbReference type="PANTHER" id="PTHR46300:SF7">
    <property type="entry name" value="P450, PUTATIVE (EUROFUNG)-RELATED"/>
    <property type="match status" value="1"/>
</dbReference>
<dbReference type="GO" id="GO:0020037">
    <property type="term" value="F:heme binding"/>
    <property type="evidence" value="ECO:0007669"/>
    <property type="project" value="InterPro"/>
</dbReference>
<evidence type="ECO:0000256" key="6">
    <source>
        <dbReference type="ARBA" id="ARBA00023002"/>
    </source>
</evidence>
<name>A0AA38JJM2_9AGAR</name>
<protein>
    <submittedName>
        <fullName evidence="11">Cytochrome P450 1</fullName>
    </submittedName>
</protein>
<feature type="binding site" description="axial binding residue" evidence="9">
    <location>
        <position position="436"/>
    </location>
    <ligand>
        <name>heme</name>
        <dbReference type="ChEBI" id="CHEBI:30413"/>
    </ligand>
    <ligandPart>
        <name>Fe</name>
        <dbReference type="ChEBI" id="CHEBI:18248"/>
    </ligandPart>
</feature>
<comment type="similarity">
    <text evidence="3">Belongs to the cytochrome P450 family.</text>
</comment>
<accession>A0AA38JJM2</accession>
<organism evidence="11 12">
    <name type="scientific">Lentinula guzmanii</name>
    <dbReference type="NCBI Taxonomy" id="2804957"/>
    <lineage>
        <taxon>Eukaryota</taxon>
        <taxon>Fungi</taxon>
        <taxon>Dikarya</taxon>
        <taxon>Basidiomycota</taxon>
        <taxon>Agaricomycotina</taxon>
        <taxon>Agaricomycetes</taxon>
        <taxon>Agaricomycetidae</taxon>
        <taxon>Agaricales</taxon>
        <taxon>Marasmiineae</taxon>
        <taxon>Omphalotaceae</taxon>
        <taxon>Lentinula</taxon>
    </lineage>
</organism>
<gene>
    <name evidence="11" type="ORF">DFJ43DRAFT_1036344</name>
</gene>
<sequence>MVSPLVILIASLGVAALALVLSLRIRRNRLDTAKLSYPPGPKVAAMPILDAWVEYRDWGNIYGDLIYLPEWNTLITNNAEVAVDLLEKRARIYSDRSMTPIMKLCGGENLLSVECYSEKWRRDRRVFQQTFRQAAVSQFYPSQYNKVHEFLRNLVSAPDSFLEHIQRLSQGLVFKSLYGLEIGPEDPLAKKAISIVGTFARALLSGGFPTYELFPWLIYLPSWFPGCEFKRVAAQCGKIVEEVDTVPFNIAMNNLKDGICTSPIAELAVQKPEDLQEIKAMGTMSFIAASDTTMSSISSFLLAMCMHPDVQAKAQEEIDRVIGRDRLPTFEDRRSLPYVEAVYREVMRLDPPIPLGFPHVSTEDDFYRGYYIPKGRFALWISFGCSVVANIWAINRDPNVYSEPDKFMPERYTNSPMGPFENIDNIYAYGFGRRVCAGRYMADNTVWLTVASVLAAFTLEKTKDENGNEIPITGEMTDLFFRHPRPYKSSITPRSHLAGELVLATADH</sequence>
<keyword evidence="10" id="KW-0812">Transmembrane</keyword>
<comment type="cofactor">
    <cofactor evidence="1 9">
        <name>heme</name>
        <dbReference type="ChEBI" id="CHEBI:30413"/>
    </cofactor>
</comment>
<feature type="transmembrane region" description="Helical" evidence="10">
    <location>
        <begin position="6"/>
        <end position="25"/>
    </location>
</feature>
<dbReference type="Gene3D" id="1.10.630.10">
    <property type="entry name" value="Cytochrome P450"/>
    <property type="match status" value="1"/>
</dbReference>
<proteinExistence type="inferred from homology"/>
<keyword evidence="10" id="KW-1133">Transmembrane helix</keyword>
<keyword evidence="4 9" id="KW-0349">Heme</keyword>
<feature type="transmembrane region" description="Helical" evidence="10">
    <location>
        <begin position="377"/>
        <end position="394"/>
    </location>
</feature>
<evidence type="ECO:0000256" key="10">
    <source>
        <dbReference type="SAM" id="Phobius"/>
    </source>
</evidence>
<dbReference type="GO" id="GO:0004497">
    <property type="term" value="F:monooxygenase activity"/>
    <property type="evidence" value="ECO:0007669"/>
    <property type="project" value="UniProtKB-KW"/>
</dbReference>
<keyword evidence="12" id="KW-1185">Reference proteome</keyword>
<keyword evidence="8" id="KW-0503">Monooxygenase</keyword>
<dbReference type="SUPFAM" id="SSF48264">
    <property type="entry name" value="Cytochrome P450"/>
    <property type="match status" value="1"/>
</dbReference>
<dbReference type="GO" id="GO:0005506">
    <property type="term" value="F:iron ion binding"/>
    <property type="evidence" value="ECO:0007669"/>
    <property type="project" value="InterPro"/>
</dbReference>
<dbReference type="InterPro" id="IPR050364">
    <property type="entry name" value="Cytochrome_P450_fung"/>
</dbReference>
<evidence type="ECO:0000256" key="4">
    <source>
        <dbReference type="ARBA" id="ARBA00022617"/>
    </source>
</evidence>
<evidence type="ECO:0000313" key="11">
    <source>
        <dbReference type="EMBL" id="KAJ3736539.1"/>
    </source>
</evidence>
<dbReference type="InterPro" id="IPR001128">
    <property type="entry name" value="Cyt_P450"/>
</dbReference>
<evidence type="ECO:0000256" key="8">
    <source>
        <dbReference type="ARBA" id="ARBA00023033"/>
    </source>
</evidence>
<evidence type="ECO:0000256" key="5">
    <source>
        <dbReference type="ARBA" id="ARBA00022723"/>
    </source>
</evidence>
<keyword evidence="7 9" id="KW-0408">Iron</keyword>
<dbReference type="GO" id="GO:0016705">
    <property type="term" value="F:oxidoreductase activity, acting on paired donors, with incorporation or reduction of molecular oxygen"/>
    <property type="evidence" value="ECO:0007669"/>
    <property type="project" value="InterPro"/>
</dbReference>
<dbReference type="Pfam" id="PF00067">
    <property type="entry name" value="p450"/>
    <property type="match status" value="1"/>
</dbReference>
<keyword evidence="6" id="KW-0560">Oxidoreductase</keyword>
<reference evidence="11" key="2">
    <citation type="journal article" date="2023" name="Proc. Natl. Acad. Sci. U.S.A.">
        <title>A global phylogenomic analysis of the shiitake genus Lentinula.</title>
        <authorList>
            <person name="Sierra-Patev S."/>
            <person name="Min B."/>
            <person name="Naranjo-Ortiz M."/>
            <person name="Looney B."/>
            <person name="Konkel Z."/>
            <person name="Slot J.C."/>
            <person name="Sakamoto Y."/>
            <person name="Steenwyk J.L."/>
            <person name="Rokas A."/>
            <person name="Carro J."/>
            <person name="Camarero S."/>
            <person name="Ferreira P."/>
            <person name="Molpeceres G."/>
            <person name="Ruiz-Duenas F.J."/>
            <person name="Serrano A."/>
            <person name="Henrissat B."/>
            <person name="Drula E."/>
            <person name="Hughes K.W."/>
            <person name="Mata J.L."/>
            <person name="Ishikawa N.K."/>
            <person name="Vargas-Isla R."/>
            <person name="Ushijima S."/>
            <person name="Smith C.A."/>
            <person name="Donoghue J."/>
            <person name="Ahrendt S."/>
            <person name="Andreopoulos W."/>
            <person name="He G."/>
            <person name="LaButti K."/>
            <person name="Lipzen A."/>
            <person name="Ng V."/>
            <person name="Riley R."/>
            <person name="Sandor L."/>
            <person name="Barry K."/>
            <person name="Martinez A.T."/>
            <person name="Xiao Y."/>
            <person name="Gibbons J.G."/>
            <person name="Terashima K."/>
            <person name="Grigoriev I.V."/>
            <person name="Hibbett D."/>
        </authorList>
    </citation>
    <scope>NUCLEOTIDE SEQUENCE</scope>
    <source>
        <strain evidence="11">ET3784</strain>
    </source>
</reference>
<dbReference type="CDD" id="cd11065">
    <property type="entry name" value="CYP64-like"/>
    <property type="match status" value="1"/>
</dbReference>
<dbReference type="Proteomes" id="UP001176059">
    <property type="component" value="Unassembled WGS sequence"/>
</dbReference>
<dbReference type="AlphaFoldDB" id="A0AA38JJM2"/>
<dbReference type="InterPro" id="IPR036396">
    <property type="entry name" value="Cyt_P450_sf"/>
</dbReference>
<dbReference type="PRINTS" id="PR00463">
    <property type="entry name" value="EP450I"/>
</dbReference>
<evidence type="ECO:0000256" key="2">
    <source>
        <dbReference type="ARBA" id="ARBA00005179"/>
    </source>
</evidence>
<evidence type="ECO:0000313" key="12">
    <source>
        <dbReference type="Proteomes" id="UP001176059"/>
    </source>
</evidence>
<evidence type="ECO:0000256" key="9">
    <source>
        <dbReference type="PIRSR" id="PIRSR602401-1"/>
    </source>
</evidence>
<keyword evidence="5 9" id="KW-0479">Metal-binding</keyword>
<dbReference type="PANTHER" id="PTHR46300">
    <property type="entry name" value="P450, PUTATIVE (EUROFUNG)-RELATED-RELATED"/>
    <property type="match status" value="1"/>
</dbReference>
<dbReference type="EMBL" id="JANVFO010000005">
    <property type="protein sequence ID" value="KAJ3736539.1"/>
    <property type="molecule type" value="Genomic_DNA"/>
</dbReference>
<comment type="pathway">
    <text evidence="2">Secondary metabolite biosynthesis.</text>
</comment>
<evidence type="ECO:0000256" key="7">
    <source>
        <dbReference type="ARBA" id="ARBA00023004"/>
    </source>
</evidence>
<keyword evidence="10" id="KW-0472">Membrane</keyword>
<dbReference type="InterPro" id="IPR002401">
    <property type="entry name" value="Cyt_P450_E_grp-I"/>
</dbReference>
<evidence type="ECO:0000256" key="1">
    <source>
        <dbReference type="ARBA" id="ARBA00001971"/>
    </source>
</evidence>